<protein>
    <submittedName>
        <fullName evidence="2">Uncharacterized protein</fullName>
    </submittedName>
</protein>
<evidence type="ECO:0000256" key="1">
    <source>
        <dbReference type="SAM" id="MobiDB-lite"/>
    </source>
</evidence>
<sequence length="57" mass="6503">MKILTDRKCTQKRQPGALKLPHTHGPGRGTHVIVNRIYKLRFSNTLHKSYDGCTKSI</sequence>
<accession>I3SH98</accession>
<organism evidence="2">
    <name type="scientific">Medicago truncatula</name>
    <name type="common">Barrel medic</name>
    <name type="synonym">Medicago tribuloides</name>
    <dbReference type="NCBI Taxonomy" id="3880"/>
    <lineage>
        <taxon>Eukaryota</taxon>
        <taxon>Viridiplantae</taxon>
        <taxon>Streptophyta</taxon>
        <taxon>Embryophyta</taxon>
        <taxon>Tracheophyta</taxon>
        <taxon>Spermatophyta</taxon>
        <taxon>Magnoliopsida</taxon>
        <taxon>eudicotyledons</taxon>
        <taxon>Gunneridae</taxon>
        <taxon>Pentapetalae</taxon>
        <taxon>rosids</taxon>
        <taxon>fabids</taxon>
        <taxon>Fabales</taxon>
        <taxon>Fabaceae</taxon>
        <taxon>Papilionoideae</taxon>
        <taxon>50 kb inversion clade</taxon>
        <taxon>NPAAA clade</taxon>
        <taxon>Hologalegina</taxon>
        <taxon>IRL clade</taxon>
        <taxon>Trifolieae</taxon>
        <taxon>Medicago</taxon>
    </lineage>
</organism>
<evidence type="ECO:0000313" key="2">
    <source>
        <dbReference type="EMBL" id="AFK39640.1"/>
    </source>
</evidence>
<reference evidence="2" key="1">
    <citation type="submission" date="2012-05" db="EMBL/GenBank/DDBJ databases">
        <authorList>
            <person name="Krishnakumar V."/>
            <person name="Cheung F."/>
            <person name="Xiao Y."/>
            <person name="Chan A."/>
            <person name="Moskal W.A."/>
            <person name="Town C.D."/>
        </authorList>
    </citation>
    <scope>NUCLEOTIDE SEQUENCE</scope>
</reference>
<feature type="region of interest" description="Disordered" evidence="1">
    <location>
        <begin position="1"/>
        <end position="27"/>
    </location>
</feature>
<dbReference type="EMBL" id="BT139845">
    <property type="protein sequence ID" value="AFK39640.1"/>
    <property type="molecule type" value="mRNA"/>
</dbReference>
<proteinExistence type="evidence at transcript level"/>
<name>I3SH98_MEDTR</name>
<dbReference type="AlphaFoldDB" id="I3SH98"/>